<dbReference type="Proteomes" id="UP000325289">
    <property type="component" value="Unassembled WGS sequence"/>
</dbReference>
<accession>A0A1I1YKU8</accession>
<dbReference type="InterPro" id="IPR032418">
    <property type="entry name" value="E1_FCCH"/>
</dbReference>
<dbReference type="AlphaFoldDB" id="A0A1I1YKU8"/>
<keyword evidence="3" id="KW-1185">Reference proteome</keyword>
<dbReference type="Pfam" id="PF16190">
    <property type="entry name" value="E1_FCCH"/>
    <property type="match status" value="1"/>
</dbReference>
<dbReference type="EMBL" id="FOMS01000007">
    <property type="protein sequence ID" value="SFE19922.1"/>
    <property type="molecule type" value="Genomic_DNA"/>
</dbReference>
<feature type="domain" description="Ubiquitin-activating enzyme E1 FCCH" evidence="1">
    <location>
        <begin position="680"/>
        <end position="745"/>
    </location>
</feature>
<dbReference type="OrthoDB" id="7779284at2"/>
<gene>
    <name evidence="2" type="ORF">SAMN04515678_10785</name>
</gene>
<name>A0A1I1YKU8_9RHOB</name>
<proteinExistence type="predicted"/>
<reference evidence="2 3" key="1">
    <citation type="submission" date="2016-10" db="EMBL/GenBank/DDBJ databases">
        <authorList>
            <person name="Varghese N."/>
            <person name="Submissions S."/>
        </authorList>
    </citation>
    <scope>NUCLEOTIDE SEQUENCE [LARGE SCALE GENOMIC DNA]</scope>
    <source>
        <strain evidence="3">YIM D21,KCTC 23444,ACCC 10710</strain>
    </source>
</reference>
<evidence type="ECO:0000313" key="3">
    <source>
        <dbReference type="Proteomes" id="UP000325289"/>
    </source>
</evidence>
<sequence>MSGPSFELPRSDETPTRTTKEALELAMQSVIDAFYEEIGGIVTGLMPAGAFDASAGSFPADALHGSYYFVSVAGTVDGEVFAVGDWLVPLIDNASPTTFAGNWTRGDYSKVVHRVYDDSTSLAASLEGSRGQGALWETKDGFRYNEVASGAHLTTAGEVGLVVTGRNQFTPEAFGAVGGDAAKDTAAWNAMLRAAIGATATGPVRVYARGDYLLDQLDLFSQKRTVGTMPRQLETVCFDFLSAKLRHSGVGDGILSWEGAGEERFLTEIEGGQFIPHANTKWLTRSFDARTSQIKPEMWGTPAARYNSIGHLALIWRTWSENMTFGDKGGTTEARNLAHGLVCGRRAESWALEAYWQSPARFVTGGTSLGTYTDDAAAVAAKGAAAVEGDCYYRTSGGTAGFRVHRGSDWVDAMWVRGDVIGWRERATGTTNPSSPVKGDLYYNSSAAEVRVYDGSAWQVAHEISDVDTGLTSAESFARMSIYDMVYASCYDESYDGIGILCLGGALYDSRIHGGQGNVTNGGGSLIYLDGNYFVNTTIRDYGLEKANVPANARSVIIRMGPDAASNLKLPHVENISWTGGDADQVDPDAGLIFSGEWSGLVDLTAGVPATIVPAGAIKPGVQFEVVVSTNGNEVLTGALVKRKIGTVALKVIDRNATSQIVRFTKTRTLPAVAHVEAAGGVTIVETNGPHGLRTGDQVKLIGVQGMTEINGQVSNIIVDDAIHFRFPNIDSAGYGAYTGGGYIENGLLPGTSLHQIHGPRFVAPRGGSLVGITATTSADVSAGYVNAEPRISLGDLDQFGGNPGLDARIDGGFFARTDQEEGADTFAAGNSLYAVIETSADFAGPDDIQVDLELRVNGRAEFGQSAAGDLTLKVPEDAPDVRIATRIVVP</sequence>
<evidence type="ECO:0000313" key="2">
    <source>
        <dbReference type="EMBL" id="SFE19922.1"/>
    </source>
</evidence>
<evidence type="ECO:0000259" key="1">
    <source>
        <dbReference type="Pfam" id="PF16190"/>
    </source>
</evidence>
<organism evidence="2 3">
    <name type="scientific">Roseivivax sediminis</name>
    <dbReference type="NCBI Taxonomy" id="936889"/>
    <lineage>
        <taxon>Bacteria</taxon>
        <taxon>Pseudomonadati</taxon>
        <taxon>Pseudomonadota</taxon>
        <taxon>Alphaproteobacteria</taxon>
        <taxon>Rhodobacterales</taxon>
        <taxon>Roseobacteraceae</taxon>
        <taxon>Roseivivax</taxon>
    </lineage>
</organism>
<dbReference type="Gene3D" id="2.40.30.180">
    <property type="entry name" value="Ubiquitin-activating enzyme E1, FCCH domain"/>
    <property type="match status" value="1"/>
</dbReference>
<dbReference type="InterPro" id="IPR042302">
    <property type="entry name" value="E1_FCCH_sf"/>
</dbReference>
<protein>
    <submittedName>
        <fullName evidence="2">Ubiquitin-activating enzyme E1 FCCH domain-containing protein</fullName>
    </submittedName>
</protein>
<dbReference type="RefSeq" id="WP_149756201.1">
    <property type="nucleotide sequence ID" value="NZ_FOMS01000007.1"/>
</dbReference>